<dbReference type="GO" id="GO:0000981">
    <property type="term" value="F:DNA-binding transcription factor activity, RNA polymerase II-specific"/>
    <property type="evidence" value="ECO:0007669"/>
    <property type="project" value="InterPro"/>
</dbReference>
<feature type="region of interest" description="Disordered" evidence="8">
    <location>
        <begin position="201"/>
        <end position="227"/>
    </location>
</feature>
<organism evidence="10">
    <name type="scientific">Clytia hemisphaerica</name>
    <dbReference type="NCBI Taxonomy" id="252671"/>
    <lineage>
        <taxon>Eukaryota</taxon>
        <taxon>Metazoa</taxon>
        <taxon>Cnidaria</taxon>
        <taxon>Hydrozoa</taxon>
        <taxon>Hydroidolina</taxon>
        <taxon>Leptothecata</taxon>
        <taxon>Obeliida</taxon>
        <taxon>Clytiidae</taxon>
        <taxon>Clytia</taxon>
    </lineage>
</organism>
<dbReference type="FunFam" id="1.10.10.60:FF:000679">
    <property type="entry name" value="Homeobox protein aristaless"/>
    <property type="match status" value="1"/>
</dbReference>
<dbReference type="AlphaFoldDB" id="A0A0P0ED22"/>
<dbReference type="InterPro" id="IPR001356">
    <property type="entry name" value="HD"/>
</dbReference>
<evidence type="ECO:0000259" key="9">
    <source>
        <dbReference type="PROSITE" id="PS50071"/>
    </source>
</evidence>
<name>A0A0P0ED22_9CNID</name>
<evidence type="ECO:0000256" key="2">
    <source>
        <dbReference type="ARBA" id="ARBA00022473"/>
    </source>
</evidence>
<evidence type="ECO:0000256" key="3">
    <source>
        <dbReference type="ARBA" id="ARBA00023125"/>
    </source>
</evidence>
<dbReference type="Gene3D" id="1.10.10.60">
    <property type="entry name" value="Homeodomain-like"/>
    <property type="match status" value="1"/>
</dbReference>
<dbReference type="SUPFAM" id="SSF46689">
    <property type="entry name" value="Homeodomain-like"/>
    <property type="match status" value="1"/>
</dbReference>
<evidence type="ECO:0000256" key="5">
    <source>
        <dbReference type="ARBA" id="ARBA00023242"/>
    </source>
</evidence>
<dbReference type="PROSITE" id="PS50071">
    <property type="entry name" value="HOMEOBOX_2"/>
    <property type="match status" value="1"/>
</dbReference>
<feature type="domain" description="Homeobox" evidence="9">
    <location>
        <begin position="23"/>
        <end position="83"/>
    </location>
</feature>
<evidence type="ECO:0000313" key="10">
    <source>
        <dbReference type="EMBL" id="ALJ33545.1"/>
    </source>
</evidence>
<proteinExistence type="evidence at transcript level"/>
<dbReference type="GO" id="GO:0005634">
    <property type="term" value="C:nucleus"/>
    <property type="evidence" value="ECO:0007669"/>
    <property type="project" value="UniProtKB-SubCell"/>
</dbReference>
<evidence type="ECO:0000256" key="6">
    <source>
        <dbReference type="PROSITE-ProRule" id="PRU00108"/>
    </source>
</evidence>
<keyword evidence="5 6" id="KW-0539">Nucleus</keyword>
<evidence type="ECO:0000256" key="7">
    <source>
        <dbReference type="RuleBase" id="RU000682"/>
    </source>
</evidence>
<dbReference type="Pfam" id="PF00046">
    <property type="entry name" value="Homeodomain"/>
    <property type="match status" value="1"/>
</dbReference>
<accession>A0A0P0ED22</accession>
<feature type="compositionally biased region" description="Polar residues" evidence="8">
    <location>
        <begin position="216"/>
        <end position="227"/>
    </location>
</feature>
<keyword evidence="3 6" id="KW-0238">DNA-binding</keyword>
<dbReference type="PROSITE" id="PS00027">
    <property type="entry name" value="HOMEOBOX_1"/>
    <property type="match status" value="1"/>
</dbReference>
<evidence type="ECO:0000256" key="8">
    <source>
        <dbReference type="SAM" id="MobiDB-lite"/>
    </source>
</evidence>
<dbReference type="InterPro" id="IPR009057">
    <property type="entry name" value="Homeodomain-like_sf"/>
</dbReference>
<evidence type="ECO:0000256" key="4">
    <source>
        <dbReference type="ARBA" id="ARBA00023155"/>
    </source>
</evidence>
<keyword evidence="2" id="KW-0217">Developmental protein</keyword>
<reference evidence="10" key="1">
    <citation type="submission" date="2015-07" db="EMBL/GenBank/DDBJ databases">
        <title>Wnt signalling and multipotent stem cell formation and differenciation in the hydrozoan Clytia hemisphaerica.</title>
        <authorList>
            <person name="Ruggiero A."/>
            <person name="Lapebie P."/>
            <person name="Barreau C."/>
            <person name="Houliston E."/>
        </authorList>
    </citation>
    <scope>NUCLEOTIDE SEQUENCE</scope>
</reference>
<sequence>MTMPERSVESPIDSQNMKPGTPPKRRRERTTFTKAQLDVLEDLFGKTMYPDVFMREEVAKKISLAEARVQVWFKNRRAKFRRSRESPGRHFDHTKFLQRDKFLQEDLVRSFKSGPSSFLPPYQYQNPLWKYPPPATEHSPTYGTSQVVDDSFYRQSTNGYNSVSPYTDYPSSYSTSPRQQYFSTQYYSPPGGNHDYNSCAPSTTTSNTVSSMSFSPHENTTKTDLNLPNTFQWSGSGGTPQYGMTAGGSNI</sequence>
<dbReference type="PANTHER" id="PTHR45793:SF5">
    <property type="entry name" value="HOMEOTIC PROTEIN OCELLILESS"/>
    <property type="match status" value="1"/>
</dbReference>
<feature type="DNA-binding region" description="Homeobox" evidence="6">
    <location>
        <begin position="25"/>
        <end position="84"/>
    </location>
</feature>
<feature type="compositionally biased region" description="Low complexity" evidence="8">
    <location>
        <begin position="202"/>
        <end position="215"/>
    </location>
</feature>
<dbReference type="PANTHER" id="PTHR45793">
    <property type="entry name" value="HOMEOBOX PROTEIN"/>
    <property type="match status" value="1"/>
</dbReference>
<evidence type="ECO:0000256" key="1">
    <source>
        <dbReference type="ARBA" id="ARBA00004123"/>
    </source>
</evidence>
<feature type="region of interest" description="Disordered" evidence="8">
    <location>
        <begin position="1"/>
        <end position="32"/>
    </location>
</feature>
<comment type="subcellular location">
    <subcellularLocation>
        <location evidence="1 6 7">Nucleus</location>
    </subcellularLocation>
</comment>
<dbReference type="InterPro" id="IPR017970">
    <property type="entry name" value="Homeobox_CS"/>
</dbReference>
<dbReference type="GO" id="GO:0000978">
    <property type="term" value="F:RNA polymerase II cis-regulatory region sequence-specific DNA binding"/>
    <property type="evidence" value="ECO:0007669"/>
    <property type="project" value="TreeGrafter"/>
</dbReference>
<protein>
    <submittedName>
        <fullName evidence="10">Otx</fullName>
    </submittedName>
</protein>
<dbReference type="SMART" id="SM00389">
    <property type="entry name" value="HOX"/>
    <property type="match status" value="1"/>
</dbReference>
<dbReference type="EMBL" id="KT318142">
    <property type="protein sequence ID" value="ALJ33545.1"/>
    <property type="molecule type" value="mRNA"/>
</dbReference>
<keyword evidence="4 6" id="KW-0371">Homeobox</keyword>
<dbReference type="CDD" id="cd00086">
    <property type="entry name" value="homeodomain"/>
    <property type="match status" value="1"/>
</dbReference>